<dbReference type="SMART" id="SM00382">
    <property type="entry name" value="AAA"/>
    <property type="match status" value="1"/>
</dbReference>
<dbReference type="PANTHER" id="PTHR45772:SF3">
    <property type="entry name" value="ABC TRANSPORTER ATP-BINDING PROTEIN"/>
    <property type="match status" value="1"/>
</dbReference>
<dbReference type="GO" id="GO:0005886">
    <property type="term" value="C:plasma membrane"/>
    <property type="evidence" value="ECO:0007669"/>
    <property type="project" value="TreeGrafter"/>
</dbReference>
<dbReference type="STRING" id="1459.AF332_14490"/>
<dbReference type="PROSITE" id="PS00211">
    <property type="entry name" value="ABC_TRANSPORTER_1"/>
    <property type="match status" value="1"/>
</dbReference>
<accession>A0A0M0GDG3</accession>
<dbReference type="AlphaFoldDB" id="A0A0M0GDG3"/>
<dbReference type="InterPro" id="IPR032823">
    <property type="entry name" value="BCA_ABC_TP_C"/>
</dbReference>
<evidence type="ECO:0000313" key="6">
    <source>
        <dbReference type="Proteomes" id="UP000037109"/>
    </source>
</evidence>
<dbReference type="GO" id="GO:0005524">
    <property type="term" value="F:ATP binding"/>
    <property type="evidence" value="ECO:0007669"/>
    <property type="project" value="UniProtKB-KW"/>
</dbReference>
<dbReference type="Proteomes" id="UP000037109">
    <property type="component" value="Unassembled WGS sequence"/>
</dbReference>
<feature type="domain" description="ABC transporter" evidence="4">
    <location>
        <begin position="5"/>
        <end position="248"/>
    </location>
</feature>
<evidence type="ECO:0000256" key="3">
    <source>
        <dbReference type="ARBA" id="ARBA00022840"/>
    </source>
</evidence>
<dbReference type="CDD" id="cd03219">
    <property type="entry name" value="ABC_Mj1267_LivG_branched"/>
    <property type="match status" value="1"/>
</dbReference>
<dbReference type="GO" id="GO:0016887">
    <property type="term" value="F:ATP hydrolysis activity"/>
    <property type="evidence" value="ECO:0007669"/>
    <property type="project" value="InterPro"/>
</dbReference>
<organism evidence="5 6">
    <name type="scientific">Sporosarcina globispora</name>
    <name type="common">Bacillus globisporus</name>
    <dbReference type="NCBI Taxonomy" id="1459"/>
    <lineage>
        <taxon>Bacteria</taxon>
        <taxon>Bacillati</taxon>
        <taxon>Bacillota</taxon>
        <taxon>Bacilli</taxon>
        <taxon>Bacillales</taxon>
        <taxon>Caryophanaceae</taxon>
        <taxon>Sporosarcina</taxon>
    </lineage>
</organism>
<comment type="caution">
    <text evidence="5">The sequence shown here is derived from an EMBL/GenBank/DDBJ whole genome shotgun (WGS) entry which is preliminary data.</text>
</comment>
<dbReference type="InterPro" id="IPR051120">
    <property type="entry name" value="ABC_AA/LPS_Transport"/>
</dbReference>
<dbReference type="InterPro" id="IPR017871">
    <property type="entry name" value="ABC_transporter-like_CS"/>
</dbReference>
<dbReference type="RefSeq" id="WP_053435268.1">
    <property type="nucleotide sequence ID" value="NZ_LGUF01000007.1"/>
</dbReference>
<name>A0A0M0GDG3_SPOGL</name>
<protein>
    <submittedName>
        <fullName evidence="5">Branched-chain amino acid ABC transporter substrate-binding protein</fullName>
    </submittedName>
</protein>
<keyword evidence="6" id="KW-1185">Reference proteome</keyword>
<dbReference type="FunFam" id="3.40.50.300:FF:000421">
    <property type="entry name" value="Branched-chain amino acid ABC transporter ATP-binding protein"/>
    <property type="match status" value="1"/>
</dbReference>
<dbReference type="Gene3D" id="3.40.50.300">
    <property type="entry name" value="P-loop containing nucleotide triphosphate hydrolases"/>
    <property type="match status" value="1"/>
</dbReference>
<sequence length="257" mass="28819">MEKILETKHLSVSFGEHDVIKDVNLEIERGKLTSIIGPNGAGKTTLFNLLSGQIAPTRGEINFKKDNITKLSVPLRARRGIGRSFQLTNIFPELTVLENIRLAIQSSSKDYYSIIPRLSFMRRQQDEAKAAMERCMLDGKEDVLAQDLAHGEKRKLELAMLMALKTELLLLDEPTAGISIEEIPAILEVIENIKKEGMYTIVLIEHKMEMVMHLSDTLVVLFNGELLASGNPKEIIKDQRVQTAYLGGLHRESIKIG</sequence>
<reference evidence="6" key="1">
    <citation type="submission" date="2015-07" db="EMBL/GenBank/DDBJ databases">
        <title>Fjat-10036 dsm4.</title>
        <authorList>
            <person name="Liu B."/>
            <person name="Wang J."/>
            <person name="Zhu Y."/>
            <person name="Liu G."/>
            <person name="Chen Q."/>
            <person name="Chen Z."/>
            <person name="Lan J."/>
            <person name="Che J."/>
            <person name="Ge C."/>
            <person name="Shi H."/>
            <person name="Pan Z."/>
            <person name="Liu X."/>
        </authorList>
    </citation>
    <scope>NUCLEOTIDE SEQUENCE [LARGE SCALE GENOMIC DNA]</scope>
    <source>
        <strain evidence="6">DSM 4</strain>
    </source>
</reference>
<evidence type="ECO:0000256" key="1">
    <source>
        <dbReference type="ARBA" id="ARBA00022448"/>
    </source>
</evidence>
<dbReference type="InterPro" id="IPR027417">
    <property type="entry name" value="P-loop_NTPase"/>
</dbReference>
<evidence type="ECO:0000256" key="2">
    <source>
        <dbReference type="ARBA" id="ARBA00022741"/>
    </source>
</evidence>
<dbReference type="PANTHER" id="PTHR45772">
    <property type="entry name" value="CONSERVED COMPONENT OF ABC TRANSPORTER FOR NATURAL AMINO ACIDS-RELATED"/>
    <property type="match status" value="1"/>
</dbReference>
<keyword evidence="1" id="KW-0813">Transport</keyword>
<dbReference type="OrthoDB" id="9805514at2"/>
<keyword evidence="2" id="KW-0547">Nucleotide-binding</keyword>
<dbReference type="EMBL" id="LGUF01000007">
    <property type="protein sequence ID" value="KON87914.1"/>
    <property type="molecule type" value="Genomic_DNA"/>
</dbReference>
<keyword evidence="3" id="KW-0067">ATP-binding</keyword>
<dbReference type="PROSITE" id="PS50893">
    <property type="entry name" value="ABC_TRANSPORTER_2"/>
    <property type="match status" value="1"/>
</dbReference>
<dbReference type="Pfam" id="PF12399">
    <property type="entry name" value="BCA_ABC_TP_C"/>
    <property type="match status" value="1"/>
</dbReference>
<dbReference type="SUPFAM" id="SSF52540">
    <property type="entry name" value="P-loop containing nucleoside triphosphate hydrolases"/>
    <property type="match status" value="1"/>
</dbReference>
<gene>
    <name evidence="5" type="ORF">AF332_14490</name>
</gene>
<dbReference type="InterPro" id="IPR003439">
    <property type="entry name" value="ABC_transporter-like_ATP-bd"/>
</dbReference>
<proteinExistence type="predicted"/>
<evidence type="ECO:0000259" key="4">
    <source>
        <dbReference type="PROSITE" id="PS50893"/>
    </source>
</evidence>
<dbReference type="PATRIC" id="fig|1459.3.peg.3133"/>
<dbReference type="InterPro" id="IPR003593">
    <property type="entry name" value="AAA+_ATPase"/>
</dbReference>
<evidence type="ECO:0000313" key="5">
    <source>
        <dbReference type="EMBL" id="KON87914.1"/>
    </source>
</evidence>
<dbReference type="Pfam" id="PF00005">
    <property type="entry name" value="ABC_tran"/>
    <property type="match status" value="1"/>
</dbReference>